<evidence type="ECO:0000313" key="2">
    <source>
        <dbReference type="Proteomes" id="UP000252107"/>
    </source>
</evidence>
<keyword evidence="2" id="KW-1185">Reference proteome</keyword>
<dbReference type="EMBL" id="LXQD01000298">
    <property type="protein sequence ID" value="RCJ28436.1"/>
    <property type="molecule type" value="Genomic_DNA"/>
</dbReference>
<sequence length="82" mass="9100">MLGFTPLKRQFAQVEPLPAKDTALGRQRGGRVPRKRLPSALPTFRRALPGFPFAFAFPKEKGSKCPLGFPPLWQVAPQPTND</sequence>
<organism evidence="1 2">
    <name type="scientific">Nostoc minutum NIES-26</name>
    <dbReference type="NCBI Taxonomy" id="1844469"/>
    <lineage>
        <taxon>Bacteria</taxon>
        <taxon>Bacillati</taxon>
        <taxon>Cyanobacteriota</taxon>
        <taxon>Cyanophyceae</taxon>
        <taxon>Nostocales</taxon>
        <taxon>Nostocaceae</taxon>
        <taxon>Nostoc</taxon>
    </lineage>
</organism>
<reference evidence="1" key="1">
    <citation type="submission" date="2016-04" db="EMBL/GenBank/DDBJ databases">
        <authorList>
            <person name="Tabuchi Yagui T.R."/>
        </authorList>
    </citation>
    <scope>NUCLEOTIDE SEQUENCE [LARGE SCALE GENOMIC DNA]</scope>
    <source>
        <strain evidence="1">NIES-26</strain>
    </source>
</reference>
<evidence type="ECO:0000313" key="1">
    <source>
        <dbReference type="EMBL" id="RCJ28436.1"/>
    </source>
</evidence>
<name>A0A367QW52_9NOSO</name>
<comment type="caution">
    <text evidence="1">The sequence shown here is derived from an EMBL/GenBank/DDBJ whole genome shotgun (WGS) entry which is preliminary data.</text>
</comment>
<proteinExistence type="predicted"/>
<dbReference type="AlphaFoldDB" id="A0A367QW52"/>
<protein>
    <submittedName>
        <fullName evidence="1">Uncharacterized protein</fullName>
    </submittedName>
</protein>
<gene>
    <name evidence="1" type="ORF">A6770_23510</name>
</gene>
<accession>A0A367QW52</accession>
<dbReference type="Proteomes" id="UP000252107">
    <property type="component" value="Unassembled WGS sequence"/>
</dbReference>